<dbReference type="AlphaFoldDB" id="A0A8J4BUV0"/>
<comment type="caution">
    <text evidence="2">The sequence shown here is derived from an EMBL/GenBank/DDBJ whole genome shotgun (WGS) entry which is preliminary data.</text>
</comment>
<evidence type="ECO:0000313" key="2">
    <source>
        <dbReference type="EMBL" id="GIL68963.1"/>
    </source>
</evidence>
<name>A0A8J4BUV0_9CHLO</name>
<dbReference type="Proteomes" id="UP000747399">
    <property type="component" value="Unassembled WGS sequence"/>
</dbReference>
<reference evidence="2" key="1">
    <citation type="journal article" date="2021" name="Proc. Natl. Acad. Sci. U.S.A.">
        <title>Three genomes in the algal genus Volvox reveal the fate of a haploid sex-determining region after a transition to homothallism.</title>
        <authorList>
            <person name="Yamamoto K."/>
            <person name="Hamaji T."/>
            <person name="Kawai-Toyooka H."/>
            <person name="Matsuzaki R."/>
            <person name="Takahashi F."/>
            <person name="Nishimura Y."/>
            <person name="Kawachi M."/>
            <person name="Noguchi H."/>
            <person name="Minakuchi Y."/>
            <person name="Umen J.G."/>
            <person name="Toyoda A."/>
            <person name="Nozaki H."/>
        </authorList>
    </citation>
    <scope>NUCLEOTIDE SEQUENCE</scope>
    <source>
        <strain evidence="2">NIES-3780</strain>
    </source>
</reference>
<evidence type="ECO:0000313" key="3">
    <source>
        <dbReference type="Proteomes" id="UP000747399"/>
    </source>
</evidence>
<feature type="region of interest" description="Disordered" evidence="1">
    <location>
        <begin position="20"/>
        <end position="66"/>
    </location>
</feature>
<dbReference type="EMBL" id="BNCO01000211">
    <property type="protein sequence ID" value="GIL68963.1"/>
    <property type="molecule type" value="Genomic_DNA"/>
</dbReference>
<protein>
    <submittedName>
        <fullName evidence="2">Uncharacterized protein</fullName>
    </submittedName>
</protein>
<organism evidence="2 3">
    <name type="scientific">Volvox africanus</name>
    <dbReference type="NCBI Taxonomy" id="51714"/>
    <lineage>
        <taxon>Eukaryota</taxon>
        <taxon>Viridiplantae</taxon>
        <taxon>Chlorophyta</taxon>
        <taxon>core chlorophytes</taxon>
        <taxon>Chlorophyceae</taxon>
        <taxon>CS clade</taxon>
        <taxon>Chlamydomonadales</taxon>
        <taxon>Volvocaceae</taxon>
        <taxon>Volvox</taxon>
    </lineage>
</organism>
<feature type="compositionally biased region" description="Gly residues" evidence="1">
    <location>
        <begin position="33"/>
        <end position="45"/>
    </location>
</feature>
<gene>
    <name evidence="2" type="ORF">Vafri_22246</name>
</gene>
<proteinExistence type="predicted"/>
<accession>A0A8J4BUV0</accession>
<sequence length="107" mass="10793">MRTAEGEMAPLQECFVGTGTTGPKAALRSGAGWPAGGGSGGGVRGGSRSSVEGKSGAKDEEDGRARAGMYVDRRVGGVEGSGLLARVCMCVCTPLCRAVTIHHSPSR</sequence>
<keyword evidence="3" id="KW-1185">Reference proteome</keyword>
<feature type="compositionally biased region" description="Basic and acidic residues" evidence="1">
    <location>
        <begin position="55"/>
        <end position="66"/>
    </location>
</feature>
<evidence type="ECO:0000256" key="1">
    <source>
        <dbReference type="SAM" id="MobiDB-lite"/>
    </source>
</evidence>